<evidence type="ECO:0000313" key="4">
    <source>
        <dbReference type="EMBL" id="KAK0405934.1"/>
    </source>
</evidence>
<dbReference type="Proteomes" id="UP001175271">
    <property type="component" value="Unassembled WGS sequence"/>
</dbReference>
<gene>
    <name evidence="4" type="ORF">QR680_018272</name>
</gene>
<sequence>MKTKRRFGMLFDLRLHPASGKLPLVIFFCALLLSLLQDHSGWVTFSTHTKNGTEANVAATGSSSANATLSSSTLPNVVEEEQIVDDGAEEDDEVKSSQEFEERNKNKLVCRDGDGKPVDWFITVKHARKESSATITSANPSKFVEEENFVAGGAVIETIRSIAQHKDVRVEAYSDQPPGSSTAHSKCAHAKGLTAQNKETGFHLLHSMPRGPKFSKHETFRNPENWFSESTTDGSSANGQMFLCASFSSASLDNLVNILNTAQVKPYFCNGNCRLEVDSKKKYAQAKVREVLLSLGGVKFRVLYNGIPEKAIVEGPKKIQREFDLYMNVIARHNGNAYFAWKSWTHTDRSGGQESYCAENTQLVRGSLTMGFKNKDVNKALKCSIRTLGIEGFYVDHEGNEHIIPNAQAMELFGQVCRGCGKKDPCTKQFTDFNAMFKKVRKDRKERARKKEERQKKKDTKKAGKKSELVLACGARHPDIQKSSYGIKKAFNFILVSFDSANMDIVHRKLHGKKPSTEAPGVLFG</sequence>
<feature type="region of interest" description="Disordered" evidence="3">
    <location>
        <begin position="82"/>
        <end position="103"/>
    </location>
</feature>
<protein>
    <submittedName>
        <fullName evidence="4">Uncharacterized protein</fullName>
    </submittedName>
</protein>
<dbReference type="InterPro" id="IPR004947">
    <property type="entry name" value="DNase_II"/>
</dbReference>
<dbReference type="PANTHER" id="PTHR10858">
    <property type="entry name" value="DEOXYRIBONUCLEASE II"/>
    <property type="match status" value="1"/>
</dbReference>
<dbReference type="AlphaFoldDB" id="A0AA39LQU9"/>
<feature type="compositionally biased region" description="Basic and acidic residues" evidence="3">
    <location>
        <begin position="94"/>
        <end position="103"/>
    </location>
</feature>
<keyword evidence="5" id="KW-1185">Reference proteome</keyword>
<organism evidence="4 5">
    <name type="scientific">Steinernema hermaphroditum</name>
    <dbReference type="NCBI Taxonomy" id="289476"/>
    <lineage>
        <taxon>Eukaryota</taxon>
        <taxon>Metazoa</taxon>
        <taxon>Ecdysozoa</taxon>
        <taxon>Nematoda</taxon>
        <taxon>Chromadorea</taxon>
        <taxon>Rhabditida</taxon>
        <taxon>Tylenchina</taxon>
        <taxon>Panagrolaimomorpha</taxon>
        <taxon>Strongyloidoidea</taxon>
        <taxon>Steinernematidae</taxon>
        <taxon>Steinernema</taxon>
    </lineage>
</organism>
<keyword evidence="2" id="KW-0378">Hydrolase</keyword>
<dbReference type="Pfam" id="PF03265">
    <property type="entry name" value="DNase_II"/>
    <property type="match status" value="1"/>
</dbReference>
<comment type="similarity">
    <text evidence="1">Belongs to the DNase II family.</text>
</comment>
<comment type="caution">
    <text evidence="4">The sequence shown here is derived from an EMBL/GenBank/DDBJ whole genome shotgun (WGS) entry which is preliminary data.</text>
</comment>
<evidence type="ECO:0000256" key="2">
    <source>
        <dbReference type="ARBA" id="ARBA00022801"/>
    </source>
</evidence>
<feature type="compositionally biased region" description="Basic and acidic residues" evidence="3">
    <location>
        <begin position="443"/>
        <end position="464"/>
    </location>
</feature>
<evidence type="ECO:0000256" key="1">
    <source>
        <dbReference type="ARBA" id="ARBA00007527"/>
    </source>
</evidence>
<dbReference type="GO" id="GO:0006309">
    <property type="term" value="P:apoptotic DNA fragmentation"/>
    <property type="evidence" value="ECO:0007669"/>
    <property type="project" value="TreeGrafter"/>
</dbReference>
<dbReference type="EMBL" id="JAUCMV010000004">
    <property type="protein sequence ID" value="KAK0405934.1"/>
    <property type="molecule type" value="Genomic_DNA"/>
</dbReference>
<proteinExistence type="inferred from homology"/>
<dbReference type="GO" id="GO:0004531">
    <property type="term" value="F:deoxyribonuclease II activity"/>
    <property type="evidence" value="ECO:0007669"/>
    <property type="project" value="InterPro"/>
</dbReference>
<name>A0AA39LQU9_9BILA</name>
<accession>A0AA39LQU9</accession>
<feature type="compositionally biased region" description="Acidic residues" evidence="3">
    <location>
        <begin position="82"/>
        <end position="93"/>
    </location>
</feature>
<evidence type="ECO:0000313" key="5">
    <source>
        <dbReference type="Proteomes" id="UP001175271"/>
    </source>
</evidence>
<dbReference type="PANTHER" id="PTHR10858:SF23">
    <property type="entry name" value="DEOXYRIBONUCLEASE II"/>
    <property type="match status" value="1"/>
</dbReference>
<feature type="region of interest" description="Disordered" evidence="3">
    <location>
        <begin position="441"/>
        <end position="464"/>
    </location>
</feature>
<reference evidence="4" key="1">
    <citation type="submission" date="2023-06" db="EMBL/GenBank/DDBJ databases">
        <title>Genomic analysis of the entomopathogenic nematode Steinernema hermaphroditum.</title>
        <authorList>
            <person name="Schwarz E.M."/>
            <person name="Heppert J.K."/>
            <person name="Baniya A."/>
            <person name="Schwartz H.T."/>
            <person name="Tan C.-H."/>
            <person name="Antoshechkin I."/>
            <person name="Sternberg P.W."/>
            <person name="Goodrich-Blair H."/>
            <person name="Dillman A.R."/>
        </authorList>
    </citation>
    <scope>NUCLEOTIDE SEQUENCE</scope>
    <source>
        <strain evidence="4">PS9179</strain>
        <tissue evidence="4">Whole animal</tissue>
    </source>
</reference>
<evidence type="ECO:0000256" key="3">
    <source>
        <dbReference type="SAM" id="MobiDB-lite"/>
    </source>
</evidence>